<keyword evidence="1" id="KW-0812">Transmembrane</keyword>
<evidence type="ECO:0000313" key="3">
    <source>
        <dbReference type="Proteomes" id="UP000007392"/>
    </source>
</evidence>
<accession>I0BJZ8</accession>
<evidence type="ECO:0000313" key="2">
    <source>
        <dbReference type="EMBL" id="AFH62695.1"/>
    </source>
</evidence>
<evidence type="ECO:0000256" key="1">
    <source>
        <dbReference type="SAM" id="Phobius"/>
    </source>
</evidence>
<gene>
    <name evidence="2" type="ORF">B2K_18545</name>
</gene>
<dbReference type="KEGG" id="pmw:B2K_18545"/>
<organism evidence="2 3">
    <name type="scientific">Paenibacillus mucilaginosus K02</name>
    <dbReference type="NCBI Taxonomy" id="997761"/>
    <lineage>
        <taxon>Bacteria</taxon>
        <taxon>Bacillati</taxon>
        <taxon>Bacillota</taxon>
        <taxon>Bacilli</taxon>
        <taxon>Bacillales</taxon>
        <taxon>Paenibacillaceae</taxon>
        <taxon>Paenibacillus</taxon>
    </lineage>
</organism>
<protein>
    <submittedName>
        <fullName evidence="2">Uncharacterized protein</fullName>
    </submittedName>
</protein>
<keyword evidence="1" id="KW-1133">Transmembrane helix</keyword>
<dbReference type="Proteomes" id="UP000007392">
    <property type="component" value="Chromosome"/>
</dbReference>
<name>I0BJZ8_9BACL</name>
<proteinExistence type="predicted"/>
<sequence>MQKLIKHSLSVGITMNILASLYKLNVFDFSFLGMEQGSEDGYVRLWANVSFLLGIPISILTIPLLYRNVMLKKIIAVILLLFGLASIIIQGPPIFWWTLTGLGRPGYLLVDLLHIILLVMSVTLIVHICYVFKYNKWRRANGDLHVTKWKNQYK</sequence>
<dbReference type="HOGENOM" id="CLU_1702519_0_0_9"/>
<dbReference type="RefSeq" id="WP_014651156.1">
    <property type="nucleotide sequence ID" value="NC_017672.3"/>
</dbReference>
<feature type="transmembrane region" description="Helical" evidence="1">
    <location>
        <begin position="73"/>
        <end position="92"/>
    </location>
</feature>
<dbReference type="AlphaFoldDB" id="I0BJZ8"/>
<feature type="transmembrane region" description="Helical" evidence="1">
    <location>
        <begin position="45"/>
        <end position="66"/>
    </location>
</feature>
<feature type="transmembrane region" description="Helical" evidence="1">
    <location>
        <begin position="112"/>
        <end position="132"/>
    </location>
</feature>
<dbReference type="EMBL" id="CP003422">
    <property type="protein sequence ID" value="AFH62695.1"/>
    <property type="molecule type" value="Genomic_DNA"/>
</dbReference>
<keyword evidence="1" id="KW-0472">Membrane</keyword>
<feature type="transmembrane region" description="Helical" evidence="1">
    <location>
        <begin position="7"/>
        <end position="25"/>
    </location>
</feature>
<reference evidence="2 3" key="1">
    <citation type="submission" date="2013-06" db="EMBL/GenBank/DDBJ databases">
        <title>Complete genome sequence of Paenibacillus mucilaginosus K02.</title>
        <authorList>
            <person name="Xiao B."/>
            <person name="Sun L."/>
            <person name="Xiao L."/>
            <person name="Lian B."/>
        </authorList>
    </citation>
    <scope>NUCLEOTIDE SEQUENCE [LARGE SCALE GENOMIC DNA]</scope>
    <source>
        <strain evidence="2 3">K02</strain>
    </source>
</reference>